<dbReference type="EC" id="4.2.99.18" evidence="14"/>
<dbReference type="InterPro" id="IPR003265">
    <property type="entry name" value="HhH-GPD_domain"/>
</dbReference>
<name>A0A0W8E2P8_9ZZZZ</name>
<evidence type="ECO:0000256" key="11">
    <source>
        <dbReference type="ARBA" id="ARBA00023239"/>
    </source>
</evidence>
<dbReference type="PIRSF" id="PIRSF001435">
    <property type="entry name" value="Nth"/>
    <property type="match status" value="1"/>
</dbReference>
<dbReference type="SUPFAM" id="SSF48150">
    <property type="entry name" value="DNA-glycosylase"/>
    <property type="match status" value="1"/>
</dbReference>
<keyword evidence="9" id="KW-0238">DNA-binding</keyword>
<evidence type="ECO:0000256" key="9">
    <source>
        <dbReference type="ARBA" id="ARBA00023125"/>
    </source>
</evidence>
<dbReference type="PANTHER" id="PTHR10359">
    <property type="entry name" value="A/G-SPECIFIC ADENINE GLYCOSYLASE/ENDONUCLEASE III"/>
    <property type="match status" value="1"/>
</dbReference>
<dbReference type="AlphaFoldDB" id="A0A0W8E2P8"/>
<gene>
    <name evidence="14" type="ORF">ASZ90_019735</name>
</gene>
<keyword evidence="14" id="KW-0540">Nuclease</keyword>
<dbReference type="InterPro" id="IPR005759">
    <property type="entry name" value="Nth"/>
</dbReference>
<dbReference type="Pfam" id="PF00730">
    <property type="entry name" value="HhH-GPD"/>
    <property type="match status" value="1"/>
</dbReference>
<dbReference type="InterPro" id="IPR011257">
    <property type="entry name" value="DNA_glycosylase"/>
</dbReference>
<evidence type="ECO:0000256" key="4">
    <source>
        <dbReference type="ARBA" id="ARBA00022723"/>
    </source>
</evidence>
<evidence type="ECO:0000256" key="7">
    <source>
        <dbReference type="ARBA" id="ARBA00023004"/>
    </source>
</evidence>
<accession>A0A0W8E2P8</accession>
<dbReference type="GO" id="GO:0019104">
    <property type="term" value="F:DNA N-glycosylase activity"/>
    <property type="evidence" value="ECO:0007669"/>
    <property type="project" value="TreeGrafter"/>
</dbReference>
<keyword evidence="6" id="KW-0378">Hydrolase</keyword>
<evidence type="ECO:0000256" key="12">
    <source>
        <dbReference type="ARBA" id="ARBA00023295"/>
    </source>
</evidence>
<keyword evidence="4" id="KW-0479">Metal-binding</keyword>
<keyword evidence="3" id="KW-0004">4Fe-4S</keyword>
<dbReference type="InterPro" id="IPR004036">
    <property type="entry name" value="Endonuclease-III-like_CS2"/>
</dbReference>
<dbReference type="CDD" id="cd00056">
    <property type="entry name" value="ENDO3c"/>
    <property type="match status" value="1"/>
</dbReference>
<keyword evidence="5" id="KW-0227">DNA damage</keyword>
<dbReference type="FunFam" id="1.10.1670.10:FF:000001">
    <property type="entry name" value="Endonuclease III"/>
    <property type="match status" value="1"/>
</dbReference>
<dbReference type="Pfam" id="PF10576">
    <property type="entry name" value="EndIII_4Fe-2S"/>
    <property type="match status" value="1"/>
</dbReference>
<feature type="domain" description="HhH-GPD" evidence="13">
    <location>
        <begin position="39"/>
        <end position="186"/>
    </location>
</feature>
<keyword evidence="10" id="KW-0234">DNA repair</keyword>
<comment type="cofactor">
    <cofactor evidence="1">
        <name>[4Fe-4S] cluster</name>
        <dbReference type="ChEBI" id="CHEBI:49883"/>
    </cofactor>
</comment>
<keyword evidence="7" id="KW-0408">Iron</keyword>
<dbReference type="InterPro" id="IPR004035">
    <property type="entry name" value="Endouclease-III_FeS-bd_BS"/>
</dbReference>
<sequence length="209" mass="23351">MTNRNRVKQILKLLLSEYPDAGTMLEFSSNFELLVAVILSAQSTDMQVNRVTAELFKRNQSPQDFAALSLIEIEDLIKGVGLHKTKAKNIKAMAELLIKEHGGQIPADLDELIKLPGVGRKTANVMLAVGFNQPGLGVDTHVHRVANRLGLAASKNPDKTEKELKALIPRELWSKSHHLFIWHGRKVCKARKPRCEECVLEELCPKNCD</sequence>
<dbReference type="GO" id="GO:0140078">
    <property type="term" value="F:class I DNA-(apurinic or apyrimidinic site) endonuclease activity"/>
    <property type="evidence" value="ECO:0007669"/>
    <property type="project" value="UniProtKB-EC"/>
</dbReference>
<evidence type="ECO:0000256" key="5">
    <source>
        <dbReference type="ARBA" id="ARBA00022763"/>
    </source>
</evidence>
<organism evidence="14">
    <name type="scientific">hydrocarbon metagenome</name>
    <dbReference type="NCBI Taxonomy" id="938273"/>
    <lineage>
        <taxon>unclassified sequences</taxon>
        <taxon>metagenomes</taxon>
        <taxon>ecological metagenomes</taxon>
    </lineage>
</organism>
<comment type="caution">
    <text evidence="14">The sequence shown here is derived from an EMBL/GenBank/DDBJ whole genome shotgun (WGS) entry which is preliminary data.</text>
</comment>
<dbReference type="Gene3D" id="1.10.340.30">
    <property type="entry name" value="Hypothetical protein, domain 2"/>
    <property type="match status" value="1"/>
</dbReference>
<dbReference type="InterPro" id="IPR003651">
    <property type="entry name" value="Endonuclease3_FeS-loop_motif"/>
</dbReference>
<evidence type="ECO:0000313" key="14">
    <source>
        <dbReference type="EMBL" id="KUG02869.1"/>
    </source>
</evidence>
<dbReference type="InterPro" id="IPR023170">
    <property type="entry name" value="HhH_base_excis_C"/>
</dbReference>
<reference evidence="14" key="1">
    <citation type="journal article" date="2015" name="Proc. Natl. Acad. Sci. U.S.A.">
        <title>Networks of energetic and metabolic interactions define dynamics in microbial communities.</title>
        <authorList>
            <person name="Embree M."/>
            <person name="Liu J.K."/>
            <person name="Al-Bassam M.M."/>
            <person name="Zengler K."/>
        </authorList>
    </citation>
    <scope>NUCLEOTIDE SEQUENCE</scope>
</reference>
<dbReference type="SMART" id="SM00478">
    <property type="entry name" value="ENDO3c"/>
    <property type="match status" value="1"/>
</dbReference>
<evidence type="ECO:0000256" key="8">
    <source>
        <dbReference type="ARBA" id="ARBA00023014"/>
    </source>
</evidence>
<keyword evidence="12" id="KW-0326">Glycosidase</keyword>
<evidence type="ECO:0000256" key="3">
    <source>
        <dbReference type="ARBA" id="ARBA00022485"/>
    </source>
</evidence>
<proteinExistence type="inferred from homology"/>
<dbReference type="SMART" id="SM00525">
    <property type="entry name" value="FES"/>
    <property type="match status" value="1"/>
</dbReference>
<dbReference type="GO" id="GO:0006285">
    <property type="term" value="P:base-excision repair, AP site formation"/>
    <property type="evidence" value="ECO:0007669"/>
    <property type="project" value="TreeGrafter"/>
</dbReference>
<keyword evidence="14" id="KW-0255">Endonuclease</keyword>
<dbReference type="HAMAP" id="MF_00942">
    <property type="entry name" value="Nth"/>
    <property type="match status" value="1"/>
</dbReference>
<evidence type="ECO:0000256" key="2">
    <source>
        <dbReference type="ARBA" id="ARBA00008343"/>
    </source>
</evidence>
<dbReference type="FunFam" id="1.10.340.30:FF:000001">
    <property type="entry name" value="Endonuclease III"/>
    <property type="match status" value="1"/>
</dbReference>
<comment type="similarity">
    <text evidence="2">Belongs to the Nth/MutY family.</text>
</comment>
<evidence type="ECO:0000256" key="6">
    <source>
        <dbReference type="ARBA" id="ARBA00022801"/>
    </source>
</evidence>
<keyword evidence="11 14" id="KW-0456">Lyase</keyword>
<dbReference type="Gene3D" id="1.10.1670.10">
    <property type="entry name" value="Helix-hairpin-Helix base-excision DNA repair enzymes (C-terminal)"/>
    <property type="match status" value="1"/>
</dbReference>
<dbReference type="GO" id="GO:0003677">
    <property type="term" value="F:DNA binding"/>
    <property type="evidence" value="ECO:0007669"/>
    <property type="project" value="UniProtKB-KW"/>
</dbReference>
<evidence type="ECO:0000259" key="13">
    <source>
        <dbReference type="SMART" id="SM00478"/>
    </source>
</evidence>
<dbReference type="Pfam" id="PF00633">
    <property type="entry name" value="HHH"/>
    <property type="match status" value="1"/>
</dbReference>
<keyword evidence="8" id="KW-0411">Iron-sulfur</keyword>
<dbReference type="NCBIfam" id="TIGR01083">
    <property type="entry name" value="nth"/>
    <property type="match status" value="1"/>
</dbReference>
<dbReference type="GO" id="GO:0046872">
    <property type="term" value="F:metal ion binding"/>
    <property type="evidence" value="ECO:0007669"/>
    <property type="project" value="UniProtKB-KW"/>
</dbReference>
<dbReference type="GO" id="GO:0051539">
    <property type="term" value="F:4 iron, 4 sulfur cluster binding"/>
    <property type="evidence" value="ECO:0007669"/>
    <property type="project" value="UniProtKB-KW"/>
</dbReference>
<evidence type="ECO:0000256" key="10">
    <source>
        <dbReference type="ARBA" id="ARBA00023204"/>
    </source>
</evidence>
<protein>
    <submittedName>
        <fullName evidence="14">Endonuclease iii</fullName>
        <ecNumber evidence="14">4.2.99.18</ecNumber>
    </submittedName>
</protein>
<dbReference type="InterPro" id="IPR000445">
    <property type="entry name" value="HhH_motif"/>
</dbReference>
<dbReference type="PROSITE" id="PS00764">
    <property type="entry name" value="ENDONUCLEASE_III_1"/>
    <property type="match status" value="1"/>
</dbReference>
<dbReference type="PANTHER" id="PTHR10359:SF18">
    <property type="entry name" value="ENDONUCLEASE III"/>
    <property type="match status" value="1"/>
</dbReference>
<dbReference type="PROSITE" id="PS01155">
    <property type="entry name" value="ENDONUCLEASE_III_2"/>
    <property type="match status" value="1"/>
</dbReference>
<dbReference type="EMBL" id="LNQE01001904">
    <property type="protein sequence ID" value="KUG02869.1"/>
    <property type="molecule type" value="Genomic_DNA"/>
</dbReference>
<evidence type="ECO:0000256" key="1">
    <source>
        <dbReference type="ARBA" id="ARBA00001966"/>
    </source>
</evidence>